<organism evidence="2 3">
    <name type="scientific">Pedobacter frigiditerrae</name>
    <dbReference type="NCBI Taxonomy" id="2530452"/>
    <lineage>
        <taxon>Bacteria</taxon>
        <taxon>Pseudomonadati</taxon>
        <taxon>Bacteroidota</taxon>
        <taxon>Sphingobacteriia</taxon>
        <taxon>Sphingobacteriales</taxon>
        <taxon>Sphingobacteriaceae</taxon>
        <taxon>Pedobacter</taxon>
    </lineage>
</organism>
<dbReference type="AlphaFoldDB" id="A0A4R0N1Y5"/>
<accession>A0A4R0N1Y5</accession>
<keyword evidence="3" id="KW-1185">Reference proteome</keyword>
<evidence type="ECO:0000313" key="3">
    <source>
        <dbReference type="Proteomes" id="UP000292884"/>
    </source>
</evidence>
<evidence type="ECO:0000256" key="1">
    <source>
        <dbReference type="SAM" id="SignalP"/>
    </source>
</evidence>
<dbReference type="Proteomes" id="UP000292884">
    <property type="component" value="Unassembled WGS sequence"/>
</dbReference>
<dbReference type="Pfam" id="PF19841">
    <property type="entry name" value="GldN"/>
    <property type="match status" value="1"/>
</dbReference>
<feature type="chain" id="PRO_5020978056" evidence="1">
    <location>
        <begin position="20"/>
        <end position="307"/>
    </location>
</feature>
<dbReference type="EMBL" id="SJSK01000001">
    <property type="protein sequence ID" value="TCC93283.1"/>
    <property type="molecule type" value="Genomic_DNA"/>
</dbReference>
<dbReference type="RefSeq" id="WP_131551152.1">
    <property type="nucleotide sequence ID" value="NZ_SJSK01000001.1"/>
</dbReference>
<protein>
    <submittedName>
        <fullName evidence="2">Gliding motility protein GldN</fullName>
    </submittedName>
</protein>
<dbReference type="InterPro" id="IPR019847">
    <property type="entry name" value="Gliding_motility_assoc_GldN"/>
</dbReference>
<proteinExistence type="predicted"/>
<gene>
    <name evidence="2" type="primary">gldN</name>
    <name evidence="2" type="ORF">EZ428_00490</name>
</gene>
<comment type="caution">
    <text evidence="2">The sequence shown here is derived from an EMBL/GenBank/DDBJ whole genome shotgun (WGS) entry which is preliminary data.</text>
</comment>
<keyword evidence="1" id="KW-0732">Signal</keyword>
<dbReference type="NCBIfam" id="TIGR03523">
    <property type="entry name" value="GldN"/>
    <property type="match status" value="1"/>
</dbReference>
<evidence type="ECO:0000313" key="2">
    <source>
        <dbReference type="EMBL" id="TCC93283.1"/>
    </source>
</evidence>
<reference evidence="2 3" key="1">
    <citation type="submission" date="2019-02" db="EMBL/GenBank/DDBJ databases">
        <title>Pedobacter sp. RP-1-13 sp. nov., isolated from Arctic soil.</title>
        <authorList>
            <person name="Dahal R.H."/>
        </authorList>
    </citation>
    <scope>NUCLEOTIDE SEQUENCE [LARGE SCALE GENOMIC DNA]</scope>
    <source>
        <strain evidence="2 3">RP-1-13</strain>
    </source>
</reference>
<sequence>MKKILFLSIFVLATVFAFAQTPGNPPVGNTVVPKKKLPKKDGFIFREENVADTVVPYSVVNKEDVYFTKRVWREIDLRDRGNEIMSSPKVNLIGVIYKALNDGELDLYSPNDEDFQGDPISQKKDAAAKTNSNSAVDSAFLGVNPATNEVNRADNEFFKSRFIALRIKEDWILDIRRGIFEPRIVGVAPVIMQLSFPQDNNGNPVIDPVSGKPKVDTLGTPAVGWLYFDDLRHILVKTKVANNNNDNSGINFDDVFVRRLFFSNITKVSNTADERFKDYLANSKDQLLESERWKKYIADFEQGLWEY</sequence>
<feature type="signal peptide" evidence="1">
    <location>
        <begin position="1"/>
        <end position="19"/>
    </location>
</feature>
<name>A0A4R0N1Y5_9SPHI</name>
<dbReference type="OrthoDB" id="1141916at2"/>